<feature type="domain" description="Fibronectin type-III" evidence="5">
    <location>
        <begin position="1838"/>
        <end position="1940"/>
    </location>
</feature>
<reference evidence="6 7" key="1">
    <citation type="submission" date="2017-06" db="EMBL/GenBank/DDBJ databases">
        <title>Description of Avrilella dinanensis gen. nov. sp. nov.</title>
        <authorList>
            <person name="Leyer C."/>
            <person name="Sassi M."/>
            <person name="Minet J."/>
            <person name="Kayal S."/>
            <person name="Cattoir V."/>
        </authorList>
    </citation>
    <scope>NUCLEOTIDE SEQUENCE [LARGE SCALE GENOMIC DNA]</scope>
    <source>
        <strain evidence="6 7">UR159</strain>
    </source>
</reference>
<name>A0A2M9R4V3_9FLAO</name>
<keyword evidence="1 4" id="KW-0732">Signal</keyword>
<feature type="domain" description="Fibronectin type-III" evidence="5">
    <location>
        <begin position="987"/>
        <end position="1086"/>
    </location>
</feature>
<dbReference type="Pfam" id="PF18676">
    <property type="entry name" value="MBG_2"/>
    <property type="match status" value="1"/>
</dbReference>
<dbReference type="RefSeq" id="WP_100677331.1">
    <property type="nucleotide sequence ID" value="NZ_NIPO01000001.1"/>
</dbReference>
<organism evidence="6 7">
    <name type="scientific">Avrilella dinanensis</name>
    <dbReference type="NCBI Taxonomy" id="2008672"/>
    <lineage>
        <taxon>Bacteria</taxon>
        <taxon>Pseudomonadati</taxon>
        <taxon>Bacteroidota</taxon>
        <taxon>Flavobacteriia</taxon>
        <taxon>Flavobacteriales</taxon>
        <taxon>Flavobacteriaceae</taxon>
        <taxon>Avrilella</taxon>
    </lineage>
</organism>
<evidence type="ECO:0000313" key="6">
    <source>
        <dbReference type="EMBL" id="PJR03763.1"/>
    </source>
</evidence>
<dbReference type="Pfam" id="PF00041">
    <property type="entry name" value="fn3"/>
    <property type="match status" value="2"/>
</dbReference>
<feature type="compositionally biased region" description="Polar residues" evidence="3">
    <location>
        <begin position="490"/>
        <end position="501"/>
    </location>
</feature>
<dbReference type="Gene3D" id="2.60.120.200">
    <property type="match status" value="1"/>
</dbReference>
<dbReference type="SUPFAM" id="SSF49265">
    <property type="entry name" value="Fibronectin type III"/>
    <property type="match status" value="4"/>
</dbReference>
<dbReference type="Gene3D" id="3.30.160.710">
    <property type="match status" value="1"/>
</dbReference>
<dbReference type="Proteomes" id="UP000231960">
    <property type="component" value="Unassembled WGS sequence"/>
</dbReference>
<dbReference type="InterPro" id="IPR050991">
    <property type="entry name" value="ECM_Regulatory_Proteins"/>
</dbReference>
<evidence type="ECO:0000256" key="1">
    <source>
        <dbReference type="ARBA" id="ARBA00022729"/>
    </source>
</evidence>
<dbReference type="InterPro" id="IPR045474">
    <property type="entry name" value="GEVED"/>
</dbReference>
<dbReference type="OrthoDB" id="975384at2"/>
<evidence type="ECO:0000256" key="4">
    <source>
        <dbReference type="SAM" id="SignalP"/>
    </source>
</evidence>
<dbReference type="InterPro" id="IPR036116">
    <property type="entry name" value="FN3_sf"/>
</dbReference>
<dbReference type="Pfam" id="PF18962">
    <property type="entry name" value="Por_Secre_tail"/>
    <property type="match status" value="1"/>
</dbReference>
<feature type="region of interest" description="Disordered" evidence="3">
    <location>
        <begin position="480"/>
        <end position="513"/>
    </location>
</feature>
<evidence type="ECO:0000259" key="5">
    <source>
        <dbReference type="PROSITE" id="PS50853"/>
    </source>
</evidence>
<dbReference type="EMBL" id="NIPO01000001">
    <property type="protein sequence ID" value="PJR03763.1"/>
    <property type="molecule type" value="Genomic_DNA"/>
</dbReference>
<dbReference type="CDD" id="cd00063">
    <property type="entry name" value="FN3"/>
    <property type="match status" value="4"/>
</dbReference>
<feature type="chain" id="PRO_5014767431" description="Fibronectin type-III domain-containing protein" evidence="4">
    <location>
        <begin position="22"/>
        <end position="2850"/>
    </location>
</feature>
<dbReference type="Pfam" id="PF19081">
    <property type="entry name" value="Ig_7"/>
    <property type="match status" value="1"/>
</dbReference>
<dbReference type="InterPro" id="IPR044023">
    <property type="entry name" value="Ig_7"/>
</dbReference>
<proteinExistence type="predicted"/>
<dbReference type="PROSITE" id="PS50853">
    <property type="entry name" value="FN3"/>
    <property type="match status" value="5"/>
</dbReference>
<feature type="domain" description="Fibronectin type-III" evidence="5">
    <location>
        <begin position="1513"/>
        <end position="1609"/>
    </location>
</feature>
<dbReference type="NCBIfam" id="TIGR04183">
    <property type="entry name" value="Por_Secre_tail"/>
    <property type="match status" value="1"/>
</dbReference>
<dbReference type="Gene3D" id="2.60.40.10">
    <property type="entry name" value="Immunoglobulins"/>
    <property type="match status" value="5"/>
</dbReference>
<gene>
    <name evidence="6" type="ORF">CDL10_03915</name>
</gene>
<feature type="domain" description="Fibronectin type-III" evidence="5">
    <location>
        <begin position="517"/>
        <end position="604"/>
    </location>
</feature>
<dbReference type="PANTHER" id="PTHR46708">
    <property type="entry name" value="TENASCIN"/>
    <property type="match status" value="1"/>
</dbReference>
<dbReference type="InterPro" id="IPR041286">
    <property type="entry name" value="MBG_2"/>
</dbReference>
<feature type="domain" description="Fibronectin type-III" evidence="5">
    <location>
        <begin position="767"/>
        <end position="866"/>
    </location>
</feature>
<evidence type="ECO:0000313" key="7">
    <source>
        <dbReference type="Proteomes" id="UP000231960"/>
    </source>
</evidence>
<dbReference type="InterPro" id="IPR013783">
    <property type="entry name" value="Ig-like_fold"/>
</dbReference>
<keyword evidence="2" id="KW-0677">Repeat</keyword>
<protein>
    <recommendedName>
        <fullName evidence="5">Fibronectin type-III domain-containing protein</fullName>
    </recommendedName>
</protein>
<feature type="signal peptide" evidence="4">
    <location>
        <begin position="1"/>
        <end position="21"/>
    </location>
</feature>
<evidence type="ECO:0000256" key="2">
    <source>
        <dbReference type="ARBA" id="ARBA00022737"/>
    </source>
</evidence>
<dbReference type="PANTHER" id="PTHR46708:SF11">
    <property type="entry name" value="RECEPTOR-TYPE TYROSINE-PROTEIN PHOSPHATASE ETA-LIKE"/>
    <property type="match status" value="1"/>
</dbReference>
<dbReference type="InterPro" id="IPR003961">
    <property type="entry name" value="FN3_dom"/>
</dbReference>
<dbReference type="InterPro" id="IPR026444">
    <property type="entry name" value="Secre_tail"/>
</dbReference>
<evidence type="ECO:0000256" key="3">
    <source>
        <dbReference type="SAM" id="MobiDB-lite"/>
    </source>
</evidence>
<comment type="caution">
    <text evidence="6">The sequence shown here is derived from an EMBL/GenBank/DDBJ whole genome shotgun (WGS) entry which is preliminary data.</text>
</comment>
<dbReference type="SMART" id="SM00060">
    <property type="entry name" value="FN3"/>
    <property type="match status" value="8"/>
</dbReference>
<accession>A0A2M9R4V3</accession>
<sequence length="2850" mass="305884">MRRIIYLCCMALLFLPIHMMGQEYVPLTVSSGFNEDVIAEDSPAATFTSTAVDATGSGANNAFMSIDYPGATVGLPANGLINSIATTTPGLSFQLAPYDDDNVLRINENGGEGTLVFANPQSALQIFVLATSGSASSNFTGVITFTDNSTQAISSQTIPDWYQTGTNPAAIQGIGRVSRGGGSPDNNSSNPKLFQVPIAIETANQTKLIESISFTKTSSDSGFLNIFGVSAEITPDCPKPTDFAMSGVSVGGATFSWAEVGEDFEFKYGQTGFDVETAGTSVDLTTFSYNLIDVTEGQTYDVYVRRDCDVDGFSNWTGPITFTAANQVTIGDGGGNTNGSSSDPIDDYYSSMHYQTVYTAAELTAAGLIAYNELTELGFSVSEGTNTALLNYTIKIGHTSASNASSHITSTDLVTVREAADYLPTVVSAGEFDMIAFDTNFVWNGIDNIVIDICTGGSNPFSSPYGGVRTHSMTAGSRFVRSDTSESRCDTNTSSTNSNRPQIRFSFEEGTPPTCLPPSALTATNVISDSADLSWVADGDLFDIEIVAAGEESTGEPTEIGVSNPYIAEDLDPNTAYEYYVRQDCGDGDLSDWTGPFSFTTLCNAVTTLPYTENFDTYGTGTDSYPNCWSRPVIYEGFPSIVSSPSVSSNSLKFRAAIDEPTYAVSPAFAEDIHNLRVRFYLQREGDNSGTIDVGVMSDPTDISTFELVQTIDQEEEDVFEEYTVYFNTTELTGGNNYIAIRQNSDAQNWYYWVDDFVVDEIPTCFPPLNLEVDNITTDSAVVTWEVPDSGMGNDPDDGYEIEIRTAGEPGETEGFVATMSATDLTATLADLDPGTAYTVYIKTLCTQDTDESVWESISFATACELPDAPANITFTDITATATKLNYEAPAAVPTGYVIFRSTSDVPPVLVDGTTYSTSQTTAIASLTDGDNTYFCVYNGANLEGNATSLTSNTEYYYYVFSRSAENDCFGAPWYSELSLTDSEVTAPATPTVAVVSNHADTSATVSWTASNAGGEVGAITYTLEVYTDSEYENPITGSPFEMGADVSQDLTGLAVSTQYFFRIKANNTYHDSGYLTGNFTTTQVPATLNYEQDFEGTHGWAFTNNDSHENNWYVGNAAGNPGSSLYISKDGGVSNEYNTSGTRVVHAYRDIAVPAGTSDATISFDWKGEGEPGSSTTNWDYFRVWLAPASYLPSAGTSQISSGSGRIRVGGDFMGESDWTTYENTDVDLSSFAGQTMRLIFEWKNDGNSGSEDAAAIDNIEITIPDCSKPTDLAMSGVTLESVDLSWTSTGTTFDIKWGIPGFDVATEGTLVTGFANGGTLSGLDAETSYEYYVRQDCGTDGVSTWAGPYAIYTGHCIPTGSANNSDEIRNFKLSNLDNSSAASEGTNGYSDYTATVDAAELQASFSYVASLTSGSGSGSHGAAIWIDYNNNLVFDEDEMVAFIPNTISGSSTVSFPEFTVPYGTEPGIYRLRVQYRWDSSGADLDPCSTSTGYTEIEDYAVSILAAPTCFPPLNIEVGNITKNSAEATWQTPDLGNTPEDGYVVEIRTENEEDEEVVIDTIETTDLSATLSGLEASTTYTIYIKSLCTEDTDESYWSEGVTFTTLCEYPDMELVTEDFNICDTGSISLEVDSEGTVNWYDAADATEPIFTGTTFETDELTETTSFWVESVAEGGGESSVGMGAPPAGSSTYVNSNWGVVFDVDETVTLTSVSIFSISTGTINIKIQDSSGTEIFETGTVAVTNTGIDNANVIPLNFEISEGTGYRMLVKQYSGIDLYRHTISSPNNFPFESEDGKVTITASEWGGTTTGTYYFFYDLTYSGDCKSPREEVVVTVTPVIDVVTAEIIAITGPTATLEITAEGDATEFDIEYGETGYTQGDDYISLVTAEASPYTIEGLTEGDEYDVYVRVTGTCGEWFGPITFIAVEPSEPQVITAEDITKVYGDEPFVNGESDSGLALTYVVADETVATFVSGQLVIQGAGETEVTAKQAGNADYLPAEDVTFTLTVTKADLTVTADDQTKVYDGEVFEDWTVAYEGFVYEDQASDLSGELTYAGDAVTAVDGGEYDIEISGLVAANYEITYVTGTLTITKAELTGITFEDQTVTYDGEEKSIFITGDLPDGVTVTYTGNEETEVGDYDVTAHIDGGTNYEDMELEAVMFIRGVLTDITLDDAEFTYDGTEKTIEVTGDLPDGVTVTYTGNVQTEAGEYEVVANIEGGEFYSDLELTATLTINKATITGITFEDDTFTYDCTEHSLTIDGDLPAGATVSYTGNNQLSLGEHTVTAHIDGGNNYENFELTAVMTIEELLPVITAQYACAQLVTADVEANLPLGWETRWYVSEDATDAVQTIESSGTYYVSSINGTCESSRIEVEVVVEDISIPTGETTQQFCDSATIEDIIVNHTTGTNLNVYETATGGTALDTGTALYTGTFYIAEQIGDCESDRLAVQITVTQTPPAVGQQTVTICGFEVLANVEIGQQPDAELVWYANETTSQPMNANSQVYAGTYYASQRIGICESARTAITFIVNETLPQPTASSQTFCGSAVVSDLVVTGAEGAMFRWFDSATSTTPLAGDAALSNGTYYVSQELNGCESNRKAISVQIVNTVAPQIANMSLCEGTTIGEVEIPATTGVTYKWYVSPTAITALPESTTLTNGVYYISSVYSGCESERVVVDIEIAPVPDAPTGEAEQAFVYNISIDEITIADLVVNEEGVLWFAHADDAATLTNPLQSDMPLANNTTYYAVLVSDNGCISEPFAVTVTVTLGNAKFDRAKLVYYPNPTQGMLTIQYTDTIESVEIYNAVGQLVGTQEFNNNQITVDMSGLSNGTYLLKLHIDGYQQLIKVVKN</sequence>
<feature type="compositionally biased region" description="Basic and acidic residues" evidence="3">
    <location>
        <begin position="480"/>
        <end position="489"/>
    </location>
</feature>
<keyword evidence="7" id="KW-1185">Reference proteome</keyword>
<dbReference type="Pfam" id="PF20009">
    <property type="entry name" value="GEVED"/>
    <property type="match status" value="1"/>
</dbReference>